<feature type="transmembrane region" description="Helical" evidence="6">
    <location>
        <begin position="384"/>
        <end position="403"/>
    </location>
</feature>
<feature type="transmembrane region" description="Helical" evidence="6">
    <location>
        <begin position="71"/>
        <end position="87"/>
    </location>
</feature>
<evidence type="ECO:0000256" key="2">
    <source>
        <dbReference type="ARBA" id="ARBA00022475"/>
    </source>
</evidence>
<name>A0A1L4BSE9_9GAMM</name>
<keyword evidence="3 6" id="KW-0812">Transmembrane</keyword>
<evidence type="ECO:0000256" key="6">
    <source>
        <dbReference type="SAM" id="Phobius"/>
    </source>
</evidence>
<dbReference type="PANTHER" id="PTHR43702:SF12">
    <property type="entry name" value="N-ACETYL GLUCOSAMINE TRANSPORTER NAGP"/>
    <property type="match status" value="1"/>
</dbReference>
<accession>A0A1L4BSE9</accession>
<keyword evidence="9" id="KW-1185">Reference proteome</keyword>
<proteinExistence type="predicted"/>
<evidence type="ECO:0000256" key="3">
    <source>
        <dbReference type="ARBA" id="ARBA00022692"/>
    </source>
</evidence>
<feature type="transmembrane region" description="Helical" evidence="6">
    <location>
        <begin position="319"/>
        <end position="339"/>
    </location>
</feature>
<sequence>MKRNYLIVWVVMLGFFAVSFVTNILGPIIPDATKDLHLTLSQAGVLPFAFFIAYIISIPAGYMLERYGSKKMILFAFLLGSLGSILFCLKVSYITYIVSLFTVGTAAAILQVAFWPLLRVAGGEENYSFFSVLQQVFFGAASFVSPFVLSYLVINLPYSGDSNYFLIFFNKLIATNFSWVAIYWFNAIVMFLLVIFISLIKFPKVELNADEKLEGFATIKKLLKNKIVLIYFFAIFSYVGQEQGISVWISKFLNEYHGFDTETVGNTTVALFWIMQCVGGILGIVLLKLYNVKNILKVFLTLQLISLSLALFGSADISLIFFPVCGFLTSIMYGGLFSLGMNSLKSHHGTISGIFCTGIIGGAIVPLIVGNIGDLLGLRVGMCFVYFTIIFMLYVAITANPLVDNKTIKLKELLSKNN</sequence>
<dbReference type="Pfam" id="PF07690">
    <property type="entry name" value="MFS_1"/>
    <property type="match status" value="1"/>
</dbReference>
<dbReference type="RefSeq" id="WP_072712248.1">
    <property type="nucleotide sequence ID" value="NZ_CP016796.1"/>
</dbReference>
<evidence type="ECO:0000256" key="5">
    <source>
        <dbReference type="ARBA" id="ARBA00023136"/>
    </source>
</evidence>
<feature type="transmembrane region" description="Helical" evidence="6">
    <location>
        <begin position="269"/>
        <end position="287"/>
    </location>
</feature>
<gene>
    <name evidence="8" type="ORF">F7310_04985</name>
</gene>
<reference evidence="8 9" key="1">
    <citation type="journal article" date="2016" name="Appl. Environ. Microbiol.">
        <title>Whole genome relationships among Francisella bacteria of diverse origin define new species and provide specific regions for detection.</title>
        <authorList>
            <person name="Challacombe J.F."/>
            <person name="Petersen J.M."/>
            <person name="Gallegos-Graves V."/>
            <person name="Hodge D."/>
            <person name="Pillai S."/>
            <person name="Kuske C.R."/>
        </authorList>
    </citation>
    <scope>NUCLEOTIDE SEQUENCE [LARGE SCALE GENOMIC DNA]</scope>
    <source>
        <strain evidence="9">TX07-7310</strain>
    </source>
</reference>
<evidence type="ECO:0000256" key="1">
    <source>
        <dbReference type="ARBA" id="ARBA00004429"/>
    </source>
</evidence>
<feature type="transmembrane region" description="Helical" evidence="6">
    <location>
        <begin position="351"/>
        <end position="372"/>
    </location>
</feature>
<dbReference type="PROSITE" id="PS50850">
    <property type="entry name" value="MFS"/>
    <property type="match status" value="1"/>
</dbReference>
<feature type="transmembrane region" description="Helical" evidence="6">
    <location>
        <begin position="93"/>
        <end position="115"/>
    </location>
</feature>
<evidence type="ECO:0000259" key="7">
    <source>
        <dbReference type="PROSITE" id="PS50850"/>
    </source>
</evidence>
<protein>
    <submittedName>
        <fullName evidence="8">MFS transporter</fullName>
    </submittedName>
</protein>
<keyword evidence="5 6" id="KW-0472">Membrane</keyword>
<organism evidence="8 9">
    <name type="scientific">Francisella uliginis</name>
    <dbReference type="NCBI Taxonomy" id="573570"/>
    <lineage>
        <taxon>Bacteria</taxon>
        <taxon>Pseudomonadati</taxon>
        <taxon>Pseudomonadota</taxon>
        <taxon>Gammaproteobacteria</taxon>
        <taxon>Thiotrichales</taxon>
        <taxon>Francisellaceae</taxon>
        <taxon>Francisella</taxon>
    </lineage>
</organism>
<feature type="transmembrane region" description="Helical" evidence="6">
    <location>
        <begin position="136"/>
        <end position="158"/>
    </location>
</feature>
<dbReference type="InterPro" id="IPR036259">
    <property type="entry name" value="MFS_trans_sf"/>
</dbReference>
<dbReference type="AlphaFoldDB" id="A0A1L4BSE9"/>
<dbReference type="GO" id="GO:0022857">
    <property type="term" value="F:transmembrane transporter activity"/>
    <property type="evidence" value="ECO:0007669"/>
    <property type="project" value="InterPro"/>
</dbReference>
<evidence type="ECO:0000256" key="4">
    <source>
        <dbReference type="ARBA" id="ARBA00022989"/>
    </source>
</evidence>
<dbReference type="EMBL" id="CP016796">
    <property type="protein sequence ID" value="API86754.1"/>
    <property type="molecule type" value="Genomic_DNA"/>
</dbReference>
<feature type="domain" description="Major facilitator superfamily (MFS) profile" evidence="7">
    <location>
        <begin position="7"/>
        <end position="406"/>
    </location>
</feature>
<feature type="transmembrane region" description="Helical" evidence="6">
    <location>
        <begin position="228"/>
        <end position="249"/>
    </location>
</feature>
<dbReference type="SUPFAM" id="SSF103473">
    <property type="entry name" value="MFS general substrate transporter"/>
    <property type="match status" value="1"/>
</dbReference>
<dbReference type="STRING" id="573570.F7310_04985"/>
<evidence type="ECO:0000313" key="9">
    <source>
        <dbReference type="Proteomes" id="UP000184222"/>
    </source>
</evidence>
<feature type="transmembrane region" description="Helical" evidence="6">
    <location>
        <begin position="294"/>
        <end position="313"/>
    </location>
</feature>
<evidence type="ECO:0000313" key="8">
    <source>
        <dbReference type="EMBL" id="API86754.1"/>
    </source>
</evidence>
<keyword evidence="4 6" id="KW-1133">Transmembrane helix</keyword>
<dbReference type="InterPro" id="IPR050375">
    <property type="entry name" value="MFS_TsgA-like"/>
</dbReference>
<feature type="transmembrane region" description="Helical" evidence="6">
    <location>
        <begin position="7"/>
        <end position="25"/>
    </location>
</feature>
<feature type="transmembrane region" description="Helical" evidence="6">
    <location>
        <begin position="45"/>
        <end position="64"/>
    </location>
</feature>
<dbReference type="GO" id="GO:0005886">
    <property type="term" value="C:plasma membrane"/>
    <property type="evidence" value="ECO:0007669"/>
    <property type="project" value="UniProtKB-SubCell"/>
</dbReference>
<feature type="transmembrane region" description="Helical" evidence="6">
    <location>
        <begin position="178"/>
        <end position="200"/>
    </location>
</feature>
<dbReference type="KEGG" id="frx:F7310_04985"/>
<dbReference type="Proteomes" id="UP000184222">
    <property type="component" value="Chromosome"/>
</dbReference>
<dbReference type="Gene3D" id="1.20.1250.20">
    <property type="entry name" value="MFS general substrate transporter like domains"/>
    <property type="match status" value="2"/>
</dbReference>
<keyword evidence="2" id="KW-1003">Cell membrane</keyword>
<dbReference type="PANTHER" id="PTHR43702">
    <property type="entry name" value="L-FUCOSE-PROTON SYMPORTER"/>
    <property type="match status" value="1"/>
</dbReference>
<dbReference type="InterPro" id="IPR011701">
    <property type="entry name" value="MFS"/>
</dbReference>
<comment type="subcellular location">
    <subcellularLocation>
        <location evidence="1">Cell inner membrane</location>
        <topology evidence="1">Multi-pass membrane protein</topology>
    </subcellularLocation>
</comment>
<dbReference type="OrthoDB" id="9795150at2"/>
<dbReference type="InterPro" id="IPR020846">
    <property type="entry name" value="MFS_dom"/>
</dbReference>
<dbReference type="CDD" id="cd17394">
    <property type="entry name" value="MFS_FucP_like"/>
    <property type="match status" value="1"/>
</dbReference>